<proteinExistence type="predicted"/>
<protein>
    <submittedName>
        <fullName evidence="1">Uncharacterized protein</fullName>
    </submittedName>
</protein>
<dbReference type="Gene3D" id="3.10.450.10">
    <property type="match status" value="1"/>
</dbReference>
<organism evidence="1 2">
    <name type="scientific">Anaerocolumna jejuensis DSM 15929</name>
    <dbReference type="NCBI Taxonomy" id="1121322"/>
    <lineage>
        <taxon>Bacteria</taxon>
        <taxon>Bacillati</taxon>
        <taxon>Bacillota</taxon>
        <taxon>Clostridia</taxon>
        <taxon>Lachnospirales</taxon>
        <taxon>Lachnospiraceae</taxon>
        <taxon>Anaerocolumna</taxon>
    </lineage>
</organism>
<sequence>MPGGWNYQAYLTPYDAYIFYRAMNSEDNYFYIPLAVATQVVNGTNYRFLAIAEPKDTNGTPFFSLIEIYKPLNGEAQITNITAIDQYL</sequence>
<reference evidence="1 2" key="1">
    <citation type="submission" date="2016-11" db="EMBL/GenBank/DDBJ databases">
        <authorList>
            <person name="Jaros S."/>
            <person name="Januszkiewicz K."/>
            <person name="Wedrychowicz H."/>
        </authorList>
    </citation>
    <scope>NUCLEOTIDE SEQUENCE [LARGE SCALE GENOMIC DNA]</scope>
    <source>
        <strain evidence="1 2">DSM 15929</strain>
    </source>
</reference>
<evidence type="ECO:0000313" key="2">
    <source>
        <dbReference type="Proteomes" id="UP000184386"/>
    </source>
</evidence>
<dbReference type="InterPro" id="IPR046350">
    <property type="entry name" value="Cystatin_sf"/>
</dbReference>
<name>A0A1M6YQS4_9FIRM</name>
<accession>A0A1M6YQS4</accession>
<dbReference type="SUPFAM" id="SSF54403">
    <property type="entry name" value="Cystatin/monellin"/>
    <property type="match status" value="1"/>
</dbReference>
<gene>
    <name evidence="1" type="ORF">SAMN02745136_04357</name>
</gene>
<dbReference type="RefSeq" id="WP_073279142.1">
    <property type="nucleotide sequence ID" value="NZ_FRAC01000026.1"/>
</dbReference>
<keyword evidence="2" id="KW-1185">Reference proteome</keyword>
<dbReference type="EMBL" id="FRAC01000026">
    <property type="protein sequence ID" value="SHL20557.1"/>
    <property type="molecule type" value="Genomic_DNA"/>
</dbReference>
<dbReference type="OrthoDB" id="2051973at2"/>
<dbReference type="AlphaFoldDB" id="A0A1M6YQS4"/>
<dbReference type="Proteomes" id="UP000184386">
    <property type="component" value="Unassembled WGS sequence"/>
</dbReference>
<evidence type="ECO:0000313" key="1">
    <source>
        <dbReference type="EMBL" id="SHL20557.1"/>
    </source>
</evidence>